<dbReference type="Proteomes" id="UP000054477">
    <property type="component" value="Unassembled WGS sequence"/>
</dbReference>
<name>A0A0C9X8I7_9AGAR</name>
<protein>
    <recommendedName>
        <fullName evidence="3">F-box domain-containing protein</fullName>
    </recommendedName>
</protein>
<evidence type="ECO:0008006" key="3">
    <source>
        <dbReference type="Google" id="ProtNLM"/>
    </source>
</evidence>
<dbReference type="OrthoDB" id="3351939at2759"/>
<evidence type="ECO:0000313" key="1">
    <source>
        <dbReference type="EMBL" id="KIK01371.1"/>
    </source>
</evidence>
<sequence length="504" mass="56559">MRHIHLERILEINRLKQEETQLTQTLSAIRARLNALLPISWLPIELLLEIFTICVSWLYTPHGHNIKRTQYPLAFTQVSRTWRLTSLSSPHLWSKIDLSNPLFAFHFLERSKKAPLSLISALPLKLDTDMLAPHAYHLSCIDLFLFPDDMESLFARVGPHFKSLTELSLKVPPVSCCLALDLSFPNVRKLTLDCVSIQWEYIQNLTHLTLRGLGPEFCPSLPQLLSIFEKSPNLTYVRLENIAPPLSSFSPNTIHLPHLKEMTISSPPAIISSLLSVLSLSPQARLQLFSRLPPNSDLHSLFPRGLPFSSPPPAISTIRLARYATYLLRPSAPAWSDTPSNLAFSLSSSLPVALPSVNSLHLPLLPLSLITTLELATGVLIDVPHKDLQRLLCNLANLENLRTAFNDLTDILSCLSPSSSSDGPKIPCPKLKSLTFNKPSDFWWHFRVNWLPLVLACAQARKARGCPFGRVEFVRCHGVEAAEVREMEMEMGTLRGCVEEVRVV</sequence>
<reference evidence="1 2" key="1">
    <citation type="submission" date="2014-04" db="EMBL/GenBank/DDBJ databases">
        <authorList>
            <consortium name="DOE Joint Genome Institute"/>
            <person name="Kuo A."/>
            <person name="Kohler A."/>
            <person name="Nagy L.G."/>
            <person name="Floudas D."/>
            <person name="Copeland A."/>
            <person name="Barry K.W."/>
            <person name="Cichocki N."/>
            <person name="Veneault-Fourrey C."/>
            <person name="LaButti K."/>
            <person name="Lindquist E.A."/>
            <person name="Lipzen A."/>
            <person name="Lundell T."/>
            <person name="Morin E."/>
            <person name="Murat C."/>
            <person name="Sun H."/>
            <person name="Tunlid A."/>
            <person name="Henrissat B."/>
            <person name="Grigoriev I.V."/>
            <person name="Hibbett D.S."/>
            <person name="Martin F."/>
            <person name="Nordberg H.P."/>
            <person name="Cantor M.N."/>
            <person name="Hua S.X."/>
        </authorList>
    </citation>
    <scope>NUCLEOTIDE SEQUENCE [LARGE SCALE GENOMIC DNA]</scope>
    <source>
        <strain evidence="1 2">LaAM-08-1</strain>
    </source>
</reference>
<reference evidence="2" key="2">
    <citation type="submission" date="2015-01" db="EMBL/GenBank/DDBJ databases">
        <title>Evolutionary Origins and Diversification of the Mycorrhizal Mutualists.</title>
        <authorList>
            <consortium name="DOE Joint Genome Institute"/>
            <consortium name="Mycorrhizal Genomics Consortium"/>
            <person name="Kohler A."/>
            <person name="Kuo A."/>
            <person name="Nagy L.G."/>
            <person name="Floudas D."/>
            <person name="Copeland A."/>
            <person name="Barry K.W."/>
            <person name="Cichocki N."/>
            <person name="Veneault-Fourrey C."/>
            <person name="LaButti K."/>
            <person name="Lindquist E.A."/>
            <person name="Lipzen A."/>
            <person name="Lundell T."/>
            <person name="Morin E."/>
            <person name="Murat C."/>
            <person name="Riley R."/>
            <person name="Ohm R."/>
            <person name="Sun H."/>
            <person name="Tunlid A."/>
            <person name="Henrissat B."/>
            <person name="Grigoriev I.V."/>
            <person name="Hibbett D.S."/>
            <person name="Martin F."/>
        </authorList>
    </citation>
    <scope>NUCLEOTIDE SEQUENCE [LARGE SCALE GENOMIC DNA]</scope>
    <source>
        <strain evidence="2">LaAM-08-1</strain>
    </source>
</reference>
<organism evidence="1 2">
    <name type="scientific">Laccaria amethystina LaAM-08-1</name>
    <dbReference type="NCBI Taxonomy" id="1095629"/>
    <lineage>
        <taxon>Eukaryota</taxon>
        <taxon>Fungi</taxon>
        <taxon>Dikarya</taxon>
        <taxon>Basidiomycota</taxon>
        <taxon>Agaricomycotina</taxon>
        <taxon>Agaricomycetes</taxon>
        <taxon>Agaricomycetidae</taxon>
        <taxon>Agaricales</taxon>
        <taxon>Agaricineae</taxon>
        <taxon>Hydnangiaceae</taxon>
        <taxon>Laccaria</taxon>
    </lineage>
</organism>
<accession>A0A0C9X8I7</accession>
<dbReference type="AlphaFoldDB" id="A0A0C9X8I7"/>
<dbReference type="STRING" id="1095629.A0A0C9X8I7"/>
<proteinExistence type="predicted"/>
<dbReference type="HOGENOM" id="CLU_540862_0_0_1"/>
<dbReference type="EMBL" id="KN838608">
    <property type="protein sequence ID" value="KIK01371.1"/>
    <property type="molecule type" value="Genomic_DNA"/>
</dbReference>
<evidence type="ECO:0000313" key="2">
    <source>
        <dbReference type="Proteomes" id="UP000054477"/>
    </source>
</evidence>
<keyword evidence="2" id="KW-1185">Reference proteome</keyword>
<gene>
    <name evidence="1" type="ORF">K443DRAFT_678508</name>
</gene>